<gene>
    <name evidence="11" type="ORF">DWB77_01851</name>
</gene>
<dbReference type="InterPro" id="IPR038731">
    <property type="entry name" value="RgtA/B/C-like"/>
</dbReference>
<proteinExistence type="predicted"/>
<keyword evidence="7 9" id="KW-0472">Membrane</keyword>
<keyword evidence="2" id="KW-1003">Cell membrane</keyword>
<dbReference type="Pfam" id="PF13231">
    <property type="entry name" value="PMT_2"/>
    <property type="match status" value="1"/>
</dbReference>
<dbReference type="KEGG" id="shun:DWB77_01851"/>
<dbReference type="RefSeq" id="WP_120720783.1">
    <property type="nucleotide sequence ID" value="NZ_CP032698.1"/>
</dbReference>
<evidence type="ECO:0000313" key="12">
    <source>
        <dbReference type="Proteomes" id="UP000271554"/>
    </source>
</evidence>
<evidence type="ECO:0000256" key="3">
    <source>
        <dbReference type="ARBA" id="ARBA00022676"/>
    </source>
</evidence>
<dbReference type="GO" id="GO:0009103">
    <property type="term" value="P:lipopolysaccharide biosynthetic process"/>
    <property type="evidence" value="ECO:0007669"/>
    <property type="project" value="UniProtKB-ARBA"/>
</dbReference>
<evidence type="ECO:0000256" key="8">
    <source>
        <dbReference type="SAM" id="MobiDB-lite"/>
    </source>
</evidence>
<keyword evidence="12" id="KW-1185">Reference proteome</keyword>
<dbReference type="OrthoDB" id="3860601at2"/>
<reference evidence="11 12" key="1">
    <citation type="submission" date="2018-10" db="EMBL/GenBank/DDBJ databases">
        <title>Relationship between Morphology and Antimicrobial Activity in Streptomyces.</title>
        <authorList>
            <person name="Kang H.J."/>
            <person name="Kim S.B."/>
        </authorList>
    </citation>
    <scope>NUCLEOTIDE SEQUENCE [LARGE SCALE GENOMIC DNA]</scope>
    <source>
        <strain evidence="11 12">BH38</strain>
    </source>
</reference>
<evidence type="ECO:0000256" key="4">
    <source>
        <dbReference type="ARBA" id="ARBA00022679"/>
    </source>
</evidence>
<dbReference type="GO" id="GO:0016763">
    <property type="term" value="F:pentosyltransferase activity"/>
    <property type="evidence" value="ECO:0007669"/>
    <property type="project" value="TreeGrafter"/>
</dbReference>
<dbReference type="EMBL" id="CP032698">
    <property type="protein sequence ID" value="AYG79733.1"/>
    <property type="molecule type" value="Genomic_DNA"/>
</dbReference>
<keyword evidence="3" id="KW-0328">Glycosyltransferase</keyword>
<evidence type="ECO:0000256" key="6">
    <source>
        <dbReference type="ARBA" id="ARBA00022989"/>
    </source>
</evidence>
<evidence type="ECO:0000256" key="1">
    <source>
        <dbReference type="ARBA" id="ARBA00004651"/>
    </source>
</evidence>
<dbReference type="AlphaFoldDB" id="A0A387HBX1"/>
<evidence type="ECO:0000256" key="7">
    <source>
        <dbReference type="ARBA" id="ARBA00023136"/>
    </source>
</evidence>
<accession>A0A387HBX1</accession>
<name>A0A387HBX1_9ACTN</name>
<comment type="subcellular location">
    <subcellularLocation>
        <location evidence="1">Cell membrane</location>
        <topology evidence="1">Multi-pass membrane protein</topology>
    </subcellularLocation>
</comment>
<evidence type="ECO:0000259" key="10">
    <source>
        <dbReference type="Pfam" id="PF13231"/>
    </source>
</evidence>
<evidence type="ECO:0000313" key="11">
    <source>
        <dbReference type="EMBL" id="AYG79733.1"/>
    </source>
</evidence>
<feature type="region of interest" description="Disordered" evidence="8">
    <location>
        <begin position="1"/>
        <end position="28"/>
    </location>
</feature>
<dbReference type="Proteomes" id="UP000271554">
    <property type="component" value="Chromosome"/>
</dbReference>
<feature type="transmembrane region" description="Helical" evidence="9">
    <location>
        <begin position="273"/>
        <end position="294"/>
    </location>
</feature>
<feature type="transmembrane region" description="Helical" evidence="9">
    <location>
        <begin position="300"/>
        <end position="318"/>
    </location>
</feature>
<keyword evidence="6 9" id="KW-1133">Transmembrane helix</keyword>
<dbReference type="InterPro" id="IPR050297">
    <property type="entry name" value="LipidA_mod_glycosyltrf_83"/>
</dbReference>
<keyword evidence="5 9" id="KW-0812">Transmembrane</keyword>
<keyword evidence="4" id="KW-0808">Transferase</keyword>
<dbReference type="PANTHER" id="PTHR33908">
    <property type="entry name" value="MANNOSYLTRANSFERASE YKCB-RELATED"/>
    <property type="match status" value="1"/>
</dbReference>
<evidence type="ECO:0000256" key="2">
    <source>
        <dbReference type="ARBA" id="ARBA00022475"/>
    </source>
</evidence>
<evidence type="ECO:0000256" key="5">
    <source>
        <dbReference type="ARBA" id="ARBA00022692"/>
    </source>
</evidence>
<dbReference type="GO" id="GO:0005886">
    <property type="term" value="C:plasma membrane"/>
    <property type="evidence" value="ECO:0007669"/>
    <property type="project" value="UniProtKB-SubCell"/>
</dbReference>
<sequence>MLAEPPPSLRSATTSIPAAKGRRPTDPRAPEGYWRRLLPVLAVLALLTRLPSFRHPLWSPDEGYLAVQARLLASGGTLYTTVVDRKPPLLPWLYEAAFAVCGDGSLGPLRLAAIAAQLLTALALASTARRRWGDGAGRAAGVLYLLVSVGLNPEDAQAATFEVFMLPFTAAAVRCADRGHFTRAGLAVAGACLTKQTGGAVLLPVLWLAWHHPRPLRTSLLRTGVGLAAPVLAVALSTGPSRFLFWTVTGSAAYASFTGSELHVLARGLTNTLILAAGCAGLLPPVVRVLRIARTGAGDLWLWLIASAGAVLLGFHFFGHYYLQLIPPLVLLATGALQILPAPRLTSALSTCACACALFLVWGVLAPRPELAHSERLAAAVEARTTPTERVLVWGIHPETYWLARRAPASRYLTAGLLTNYSGGRDGPQVGEKYGVDGAWPVFRTELADRPPALVVDDSRGKPFAPDRLPTLRRFLAARYERSAVVDGAVFYVRADRPSPGRT</sequence>
<protein>
    <recommendedName>
        <fullName evidence="10">Glycosyltransferase RgtA/B/C/D-like domain-containing protein</fullName>
    </recommendedName>
</protein>
<dbReference type="PANTHER" id="PTHR33908:SF11">
    <property type="entry name" value="MEMBRANE PROTEIN"/>
    <property type="match status" value="1"/>
</dbReference>
<feature type="transmembrane region" description="Helical" evidence="9">
    <location>
        <begin position="220"/>
        <end position="237"/>
    </location>
</feature>
<evidence type="ECO:0000256" key="9">
    <source>
        <dbReference type="SAM" id="Phobius"/>
    </source>
</evidence>
<feature type="domain" description="Glycosyltransferase RgtA/B/C/D-like" evidence="10">
    <location>
        <begin position="86"/>
        <end position="233"/>
    </location>
</feature>
<organism evidence="11 12">
    <name type="scientific">Streptomyces hundungensis</name>
    <dbReference type="NCBI Taxonomy" id="1077946"/>
    <lineage>
        <taxon>Bacteria</taxon>
        <taxon>Bacillati</taxon>
        <taxon>Actinomycetota</taxon>
        <taxon>Actinomycetes</taxon>
        <taxon>Kitasatosporales</taxon>
        <taxon>Streptomycetaceae</taxon>
        <taxon>Streptomyces</taxon>
    </lineage>
</organism>